<dbReference type="PANTHER" id="PTHR13128:SF12">
    <property type="entry name" value="VACUOLAR PROTEIN-SORTING-ASSOCIATED PROTEIN 36"/>
    <property type="match status" value="1"/>
</dbReference>
<dbReference type="InterPro" id="IPR036390">
    <property type="entry name" value="WH_DNA-bd_sf"/>
</dbReference>
<dbReference type="EMBL" id="BRYA01000018">
    <property type="protein sequence ID" value="GMI32399.1"/>
    <property type="molecule type" value="Genomic_DNA"/>
</dbReference>
<dbReference type="AlphaFoldDB" id="A0A9W7G549"/>
<dbReference type="GO" id="GO:0000814">
    <property type="term" value="C:ESCRT II complex"/>
    <property type="evidence" value="ECO:0007669"/>
    <property type="project" value="UniProtKB-UniRule"/>
</dbReference>
<reference evidence="3" key="1">
    <citation type="journal article" date="2023" name="Commun. Biol.">
        <title>Genome analysis of Parmales, the sister group of diatoms, reveals the evolutionary specialization of diatoms from phago-mixotrophs to photoautotrophs.</title>
        <authorList>
            <person name="Ban H."/>
            <person name="Sato S."/>
            <person name="Yoshikawa S."/>
            <person name="Yamada K."/>
            <person name="Nakamura Y."/>
            <person name="Ichinomiya M."/>
            <person name="Sato N."/>
            <person name="Blanc-Mathieu R."/>
            <person name="Endo H."/>
            <person name="Kuwata A."/>
            <person name="Ogata H."/>
        </authorList>
    </citation>
    <scope>NUCLEOTIDE SEQUENCE [LARGE SCALE GENOMIC DNA]</scope>
</reference>
<sequence length="341" mass="36914">MLGRNPKVSFVVDNSGSGWVTPLSVEVVEGGVKTVVNYLDYGGEVKGRFVLKFENTDKRDAFAKHLTKSLSRRMWGTIKLIDPSSTLPGSTSTGMDAGGGGSTFKSSGAGIGGIIRRRKEKHNFESTLASSALTSDLETLMVKAEEVVKVIERLKSKMKSNGSKGDEDLKAVNELLMGMGMTRGVDKKEVGDTMYPDILAREVCDFLKQGGLLERKGGIMGIMDLYCVYNRARNGDMVSPEDLLEASGRINGVRGGVGVEVIGGVRVVRLDEFDSAKVGRKVAMWSREEGRGMGEGEVGKRIGITTEVARAVMGRAVEGGGLVVEESIGGKTWWWNRFEEF</sequence>
<dbReference type="InterPro" id="IPR040608">
    <property type="entry name" value="Snf8/Vps36"/>
</dbReference>
<dbReference type="InterPro" id="IPR037855">
    <property type="entry name" value="Vps36"/>
</dbReference>
<accession>A0A9W7G549</accession>
<dbReference type="Gene3D" id="1.10.10.10">
    <property type="entry name" value="Winged helix-like DNA-binding domain superfamily/Winged helix DNA-binding domain"/>
    <property type="match status" value="1"/>
</dbReference>
<comment type="subcellular location">
    <subcellularLocation>
        <location evidence="1">Cytoplasm</location>
    </subcellularLocation>
    <subcellularLocation>
        <location evidence="1">Endosome</location>
    </subcellularLocation>
</comment>
<dbReference type="OrthoDB" id="271448at2759"/>
<evidence type="ECO:0000313" key="3">
    <source>
        <dbReference type="Proteomes" id="UP001165065"/>
    </source>
</evidence>
<dbReference type="SUPFAM" id="SSF46785">
    <property type="entry name" value="Winged helix' DNA-binding domain"/>
    <property type="match status" value="2"/>
</dbReference>
<evidence type="ECO:0000256" key="1">
    <source>
        <dbReference type="RuleBase" id="RU367095"/>
    </source>
</evidence>
<dbReference type="GO" id="GO:0031902">
    <property type="term" value="C:late endosome membrane"/>
    <property type="evidence" value="ECO:0007669"/>
    <property type="project" value="UniProtKB-UniRule"/>
</dbReference>
<name>A0A9W7G549_9STRA</name>
<protein>
    <recommendedName>
        <fullName evidence="1">Vacuolar protein-sorting-associated protein 36</fullName>
    </recommendedName>
    <alternativeName>
        <fullName evidence="1">ESCRT-II complex subunit VPS36</fullName>
    </alternativeName>
</protein>
<dbReference type="InterPro" id="IPR036388">
    <property type="entry name" value="WH-like_DNA-bd_sf"/>
</dbReference>
<keyword evidence="1" id="KW-0963">Cytoplasm</keyword>
<keyword evidence="1" id="KW-0813">Transport</keyword>
<dbReference type="Gene3D" id="6.10.140.260">
    <property type="match status" value="1"/>
</dbReference>
<comment type="similarity">
    <text evidence="1">Belongs to the VPS36 family.</text>
</comment>
<organism evidence="2 3">
    <name type="scientific">Triparma columacea</name>
    <dbReference type="NCBI Taxonomy" id="722753"/>
    <lineage>
        <taxon>Eukaryota</taxon>
        <taxon>Sar</taxon>
        <taxon>Stramenopiles</taxon>
        <taxon>Ochrophyta</taxon>
        <taxon>Bolidophyceae</taxon>
        <taxon>Parmales</taxon>
        <taxon>Triparmaceae</taxon>
        <taxon>Triparma</taxon>
    </lineage>
</organism>
<dbReference type="GO" id="GO:0043328">
    <property type="term" value="P:protein transport to vacuole involved in ubiquitin-dependent protein catabolic process via the multivesicular body sorting pathway"/>
    <property type="evidence" value="ECO:0007669"/>
    <property type="project" value="UniProtKB-UniRule"/>
</dbReference>
<comment type="function">
    <text evidence="1">Component of the ESCRT-II complex (endosomal sorting complex required for transport II), which is required for multivesicular body (MVB) formation and sorting of endosomal cargo proteins into MVBs.</text>
</comment>
<dbReference type="GO" id="GO:0032266">
    <property type="term" value="F:phosphatidylinositol-3-phosphate binding"/>
    <property type="evidence" value="ECO:0007669"/>
    <property type="project" value="UniProtKB-UniRule"/>
</dbReference>
<proteinExistence type="inferred from homology"/>
<dbReference type="PANTHER" id="PTHR13128">
    <property type="entry name" value="VACUOLAR PROTEIN-SORTING-ASSOCIATED PROTEIN 36"/>
    <property type="match status" value="1"/>
</dbReference>
<comment type="caution">
    <text evidence="2">The sequence shown here is derived from an EMBL/GenBank/DDBJ whole genome shotgun (WGS) entry which is preliminary data.</text>
</comment>
<keyword evidence="1" id="KW-0653">Protein transport</keyword>
<evidence type="ECO:0000313" key="2">
    <source>
        <dbReference type="EMBL" id="GMI32399.1"/>
    </source>
</evidence>
<dbReference type="Proteomes" id="UP001165065">
    <property type="component" value="Unassembled WGS sequence"/>
</dbReference>
<keyword evidence="3" id="KW-1185">Reference proteome</keyword>
<dbReference type="GO" id="GO:0043130">
    <property type="term" value="F:ubiquitin binding"/>
    <property type="evidence" value="ECO:0007669"/>
    <property type="project" value="UniProtKB-UniRule"/>
</dbReference>
<keyword evidence="1" id="KW-0967">Endosome</keyword>
<dbReference type="Pfam" id="PF04157">
    <property type="entry name" value="EAP30"/>
    <property type="match status" value="1"/>
</dbReference>
<comment type="subunit">
    <text evidence="1">Component of the endosomal sorting complex required for transport II (ESCRT-II).</text>
</comment>
<gene>
    <name evidence="2" type="ORF">TrCOL_g8018</name>
</gene>